<reference evidence="1 2" key="1">
    <citation type="submission" date="2023-03" db="EMBL/GenBank/DDBJ databases">
        <title>WGS of Gossypium arboreum.</title>
        <authorList>
            <person name="Yu D."/>
        </authorList>
    </citation>
    <scope>NUCLEOTIDE SEQUENCE [LARGE SCALE GENOMIC DNA]</scope>
    <source>
        <tissue evidence="1">Leaf</tissue>
    </source>
</reference>
<protein>
    <submittedName>
        <fullName evidence="1">Uncharacterized protein</fullName>
    </submittedName>
</protein>
<sequence>MILTPVVCTIEVNLDELISPKCTAEKATLTRGELLKHPGKPLYKVHVLNH</sequence>
<name>A0ABR0MM72_GOSAR</name>
<evidence type="ECO:0000313" key="1">
    <source>
        <dbReference type="EMBL" id="KAK5774956.1"/>
    </source>
</evidence>
<organism evidence="1 2">
    <name type="scientific">Gossypium arboreum</name>
    <name type="common">Tree cotton</name>
    <name type="synonym">Gossypium nanking</name>
    <dbReference type="NCBI Taxonomy" id="29729"/>
    <lineage>
        <taxon>Eukaryota</taxon>
        <taxon>Viridiplantae</taxon>
        <taxon>Streptophyta</taxon>
        <taxon>Embryophyta</taxon>
        <taxon>Tracheophyta</taxon>
        <taxon>Spermatophyta</taxon>
        <taxon>Magnoliopsida</taxon>
        <taxon>eudicotyledons</taxon>
        <taxon>Gunneridae</taxon>
        <taxon>Pentapetalae</taxon>
        <taxon>rosids</taxon>
        <taxon>malvids</taxon>
        <taxon>Malvales</taxon>
        <taxon>Malvaceae</taxon>
        <taxon>Malvoideae</taxon>
        <taxon>Gossypium</taxon>
    </lineage>
</organism>
<comment type="caution">
    <text evidence="1">The sequence shown here is derived from an EMBL/GenBank/DDBJ whole genome shotgun (WGS) entry which is preliminary data.</text>
</comment>
<accession>A0ABR0MM72</accession>
<dbReference type="Proteomes" id="UP001358586">
    <property type="component" value="Chromosome 12"/>
</dbReference>
<dbReference type="EMBL" id="JARKNE010000012">
    <property type="protein sequence ID" value="KAK5774956.1"/>
    <property type="molecule type" value="Genomic_DNA"/>
</dbReference>
<proteinExistence type="predicted"/>
<gene>
    <name evidence="1" type="ORF">PVK06_042820</name>
</gene>
<evidence type="ECO:0000313" key="2">
    <source>
        <dbReference type="Proteomes" id="UP001358586"/>
    </source>
</evidence>
<keyword evidence="2" id="KW-1185">Reference proteome</keyword>